<evidence type="ECO:0000256" key="5">
    <source>
        <dbReference type="ARBA" id="ARBA00022989"/>
    </source>
</evidence>
<dbReference type="GO" id="GO:0016758">
    <property type="term" value="F:hexosyltransferase activity"/>
    <property type="evidence" value="ECO:0007669"/>
    <property type="project" value="InterPro"/>
</dbReference>
<evidence type="ECO:0000256" key="8">
    <source>
        <dbReference type="SAM" id="MobiDB-lite"/>
    </source>
</evidence>
<keyword evidence="6 9" id="KW-0472">Membrane</keyword>
<name>A0A2A4AMD4_9CORY</name>
<dbReference type="Proteomes" id="UP000218690">
    <property type="component" value="Unassembled WGS sequence"/>
</dbReference>
<comment type="caution">
    <text evidence="10">The sequence shown here is derived from an EMBL/GenBank/DDBJ whole genome shotgun (WGS) entry which is preliminary data.</text>
</comment>
<dbReference type="GO" id="GO:0005886">
    <property type="term" value="C:plasma membrane"/>
    <property type="evidence" value="ECO:0007669"/>
    <property type="project" value="UniProtKB-SubCell"/>
</dbReference>
<comment type="subcellular location">
    <subcellularLocation>
        <location evidence="1">Cell membrane</location>
        <topology evidence="1">Multi-pass membrane protein</topology>
    </subcellularLocation>
</comment>
<keyword evidence="5 9" id="KW-1133">Transmembrane helix</keyword>
<proteinExistence type="inferred from homology"/>
<feature type="compositionally biased region" description="Low complexity" evidence="8">
    <location>
        <begin position="11"/>
        <end position="28"/>
    </location>
</feature>
<gene>
    <name evidence="10" type="ORF">COM45_02070</name>
</gene>
<dbReference type="PIRSF" id="PIRSF010361">
    <property type="entry name" value="UCP010361"/>
    <property type="match status" value="1"/>
</dbReference>
<feature type="transmembrane region" description="Helical" evidence="9">
    <location>
        <begin position="419"/>
        <end position="439"/>
    </location>
</feature>
<feature type="transmembrane region" description="Helical" evidence="9">
    <location>
        <begin position="351"/>
        <end position="371"/>
    </location>
</feature>
<comment type="similarity">
    <text evidence="7">Belongs to the glycosyltransferase 87 family.</text>
</comment>
<feature type="region of interest" description="Disordered" evidence="8">
    <location>
        <begin position="1"/>
        <end position="28"/>
    </location>
</feature>
<dbReference type="EMBL" id="NWBP01000010">
    <property type="protein sequence ID" value="PCC83564.1"/>
    <property type="molecule type" value="Genomic_DNA"/>
</dbReference>
<evidence type="ECO:0000256" key="7">
    <source>
        <dbReference type="ARBA" id="ARBA00024033"/>
    </source>
</evidence>
<dbReference type="InterPro" id="IPR016570">
    <property type="entry name" value="UCP010361"/>
</dbReference>
<reference evidence="10 11" key="1">
    <citation type="submission" date="2017-09" db="EMBL/GenBank/DDBJ databases">
        <title>Draft Genome Sequence of Corynebacterium accolens AH4003.</title>
        <authorList>
            <person name="Chen Y."/>
            <person name="Oosthuysen W.F."/>
            <person name="Kelley S."/>
            <person name="Horswill A."/>
        </authorList>
    </citation>
    <scope>NUCLEOTIDE SEQUENCE [LARGE SCALE GENOMIC DNA]</scope>
    <source>
        <strain evidence="10 11">AH4003</strain>
    </source>
</reference>
<dbReference type="Pfam" id="PF09594">
    <property type="entry name" value="GT87"/>
    <property type="match status" value="1"/>
</dbReference>
<evidence type="ECO:0000256" key="3">
    <source>
        <dbReference type="ARBA" id="ARBA00022679"/>
    </source>
</evidence>
<feature type="transmembrane region" description="Helical" evidence="9">
    <location>
        <begin position="256"/>
        <end position="282"/>
    </location>
</feature>
<evidence type="ECO:0000256" key="2">
    <source>
        <dbReference type="ARBA" id="ARBA00022475"/>
    </source>
</evidence>
<accession>A0A2A4AMD4</accession>
<keyword evidence="4 9" id="KW-0812">Transmembrane</keyword>
<feature type="transmembrane region" description="Helical" evidence="9">
    <location>
        <begin position="70"/>
        <end position="90"/>
    </location>
</feature>
<evidence type="ECO:0000256" key="6">
    <source>
        <dbReference type="ARBA" id="ARBA00023136"/>
    </source>
</evidence>
<protein>
    <recommendedName>
        <fullName evidence="12">DUF2029 domain-containing protein</fullName>
    </recommendedName>
</protein>
<evidence type="ECO:0000313" key="11">
    <source>
        <dbReference type="Proteomes" id="UP000218690"/>
    </source>
</evidence>
<feature type="transmembrane region" description="Helical" evidence="9">
    <location>
        <begin position="220"/>
        <end position="250"/>
    </location>
</feature>
<organism evidence="10 11">
    <name type="scientific">Corynebacterium accolens</name>
    <dbReference type="NCBI Taxonomy" id="38284"/>
    <lineage>
        <taxon>Bacteria</taxon>
        <taxon>Bacillati</taxon>
        <taxon>Actinomycetota</taxon>
        <taxon>Actinomycetes</taxon>
        <taxon>Mycobacteriales</taxon>
        <taxon>Corynebacteriaceae</taxon>
        <taxon>Corynebacterium</taxon>
    </lineage>
</organism>
<evidence type="ECO:0000256" key="1">
    <source>
        <dbReference type="ARBA" id="ARBA00004651"/>
    </source>
</evidence>
<feature type="transmembrane region" description="Helical" evidence="9">
    <location>
        <begin position="289"/>
        <end position="312"/>
    </location>
</feature>
<dbReference type="AlphaFoldDB" id="A0A2A4AMD4"/>
<evidence type="ECO:0000256" key="4">
    <source>
        <dbReference type="ARBA" id="ARBA00022692"/>
    </source>
</evidence>
<keyword evidence="2" id="KW-1003">Cell membrane</keyword>
<evidence type="ECO:0000256" key="9">
    <source>
        <dbReference type="SAM" id="Phobius"/>
    </source>
</evidence>
<feature type="transmembrane region" description="Helical" evidence="9">
    <location>
        <begin position="451"/>
        <end position="470"/>
    </location>
</feature>
<feature type="transmembrane region" description="Helical" evidence="9">
    <location>
        <begin position="187"/>
        <end position="208"/>
    </location>
</feature>
<evidence type="ECO:0000313" key="10">
    <source>
        <dbReference type="EMBL" id="PCC83564.1"/>
    </source>
</evidence>
<keyword evidence="3" id="KW-0808">Transferase</keyword>
<dbReference type="InterPro" id="IPR018584">
    <property type="entry name" value="GT87"/>
</dbReference>
<sequence>MTDRALRKVKSVAQARPASPVAPASPAATDKAAAETTGLVPLSSEPFAHDVVEFFGGPKGRFAYSGKKQWFSPLRALIAVAWMFLVFGFLSKATCAGSRTSAEGLISLNWDGNRQYTSFCYNDIIPLYGGRGLDQGGFPYAFSWQEGDLTRYMEYPVLAGMFQGIMGWLSRTTYPVGHWFGIAESGWYFGLTALVMSCIWVVTVYMVFRLTGNRAWDTVLMAASPLVVIHGFTNWDIPSIAFMVGALLAVTRGKNWLAGILIGCGTAFKLWPLFMLGAFLVLAVRNKKWAPLGAMLGGTVISWLVVNVPVAVKYPEAWHEFFRLNEERGAEWTTIYAVLNRVTGIEFSPEFLNAFTLPAFLIACAVIGVFGLRVARTPRVAELIYLILMAFLLVNKVWSPQYSLWLVVPALLALPRWRLLMSWMLVDALVWPVLMWHMLGEENKGIGHELLDIMVIARDGFIIVIGVLVVRQMLGKSVDKVRAAHAGRDPLVGEFA</sequence>
<feature type="transmembrane region" description="Helical" evidence="9">
    <location>
        <begin position="383"/>
        <end position="399"/>
    </location>
</feature>
<evidence type="ECO:0008006" key="12">
    <source>
        <dbReference type="Google" id="ProtNLM"/>
    </source>
</evidence>